<evidence type="ECO:0000313" key="3">
    <source>
        <dbReference type="Proteomes" id="UP000094444"/>
    </source>
</evidence>
<organism evidence="2 3">
    <name type="scientific">Diaporthe helianthi</name>
    <dbReference type="NCBI Taxonomy" id="158607"/>
    <lineage>
        <taxon>Eukaryota</taxon>
        <taxon>Fungi</taxon>
        <taxon>Dikarya</taxon>
        <taxon>Ascomycota</taxon>
        <taxon>Pezizomycotina</taxon>
        <taxon>Sordariomycetes</taxon>
        <taxon>Sordariomycetidae</taxon>
        <taxon>Diaporthales</taxon>
        <taxon>Diaporthaceae</taxon>
        <taxon>Diaporthe</taxon>
    </lineage>
</organism>
<proteinExistence type="predicted"/>
<feature type="region of interest" description="Disordered" evidence="1">
    <location>
        <begin position="1"/>
        <end position="31"/>
    </location>
</feature>
<dbReference type="InParanoid" id="A0A2P5I5V1"/>
<dbReference type="GO" id="GO:0006487">
    <property type="term" value="P:protein N-linked glycosylation"/>
    <property type="evidence" value="ECO:0007669"/>
    <property type="project" value="TreeGrafter"/>
</dbReference>
<comment type="caution">
    <text evidence="2">The sequence shown here is derived from an EMBL/GenBank/DDBJ whole genome shotgun (WGS) entry which is preliminary data.</text>
</comment>
<reference evidence="2" key="1">
    <citation type="submission" date="2017-09" db="EMBL/GenBank/DDBJ databases">
        <title>Polyketide synthases of a Diaporthe helianthi virulent isolate.</title>
        <authorList>
            <person name="Baroncelli R."/>
        </authorList>
    </citation>
    <scope>NUCLEOTIDE SEQUENCE [LARGE SCALE GENOMIC DNA]</scope>
    <source>
        <strain evidence="2">7/96</strain>
    </source>
</reference>
<dbReference type="EMBL" id="MAVT02000234">
    <property type="protein sequence ID" value="POS77857.1"/>
    <property type="molecule type" value="Genomic_DNA"/>
</dbReference>
<dbReference type="Proteomes" id="UP000094444">
    <property type="component" value="Unassembled WGS sequence"/>
</dbReference>
<dbReference type="PANTHER" id="PTHR13132">
    <property type="entry name" value="ALPHA- 1,6 -FUCOSYLTRANSFERASE"/>
    <property type="match status" value="1"/>
</dbReference>
<dbReference type="PANTHER" id="PTHR13132:SF29">
    <property type="entry name" value="ALPHA-(1,6)-FUCOSYLTRANSFERASE"/>
    <property type="match status" value="1"/>
</dbReference>
<evidence type="ECO:0000256" key="1">
    <source>
        <dbReference type="SAM" id="MobiDB-lite"/>
    </source>
</evidence>
<accession>A0A2P5I5V1</accession>
<keyword evidence="3" id="KW-1185">Reference proteome</keyword>
<gene>
    <name evidence="2" type="ORF">DHEL01_v203746</name>
</gene>
<evidence type="ECO:0000313" key="2">
    <source>
        <dbReference type="EMBL" id="POS77857.1"/>
    </source>
</evidence>
<dbReference type="GO" id="GO:0046921">
    <property type="term" value="F:alpha-(1-&gt;6)-fucosyltransferase activity"/>
    <property type="evidence" value="ECO:0007669"/>
    <property type="project" value="TreeGrafter"/>
</dbReference>
<feature type="compositionally biased region" description="Polar residues" evidence="1">
    <location>
        <begin position="1"/>
        <end position="14"/>
    </location>
</feature>
<protein>
    <submittedName>
        <fullName evidence="2">Uncharacterized protein</fullName>
    </submittedName>
</protein>
<feature type="region of interest" description="Disordered" evidence="1">
    <location>
        <begin position="73"/>
        <end position="95"/>
    </location>
</feature>
<dbReference type="AlphaFoldDB" id="A0A2P5I5V1"/>
<name>A0A2P5I5V1_DIAHE</name>
<dbReference type="OrthoDB" id="2392789at2759"/>
<sequence length="649" mass="70707">MTPPTIQVTHTSSPRSHHHHHNNNNNNKYNKMIISPPRINLRRAASYNNSDRGPLSSTSSRFGFDHLVFTSPPPSPGLPLPQQAPRMRKPSGSPRPSRVFRCLLWLSGMLLIIYLAAQAVRQGQVVPVVRWGWASDEAYEMVGQDDLPDFPTPIVVTDRRGRAKWTVSIPASYQHPLTPKEYSDVCAKCREVAMRVHVLHTHSPVEKAQITFNRGDTGNDRYFIDVKEAEKQGYLPGPGGMVSGRGGDLVGVDESTTGDKQACTSSLTYVLESDDAGLGKTLMSLWVAYGLARREGRAFFIQDARWAYGKYADIFDMPPVPACRPPPRHEMIPCPRNARHLIISSANARDILGAHIPDGDTYTEGPAASLDHRSAQRELFAMARTGYDALFRLVGADRDYVSNRLAELRARTTSAAEGAAAHGTGKIVGVHVRHGDRHPLEFQYADSYIPLAIYADAAHARLNTTLGGGDHALPSMARTKSLVILASDDPLVYHADEFRGAARAQEQIRLAGKEELPQNSKPDKSVMHKFVDETFGWEGGFFAAMFWNLGLSSSSAAAAAAANNNNNNAAGTGPLAGEETIRLRSLVGRAYLMDLAVLSEATDGGGVVCAVGAMGCRLLAVMMGAERAFSRGEWVNVDGEFGWTGATWV</sequence>